<keyword evidence="6" id="KW-0808">Transferase</keyword>
<dbReference type="OrthoDB" id="6513151at2759"/>
<dbReference type="InterPro" id="IPR000719">
    <property type="entry name" value="Prot_kinase_dom"/>
</dbReference>
<evidence type="ECO:0000313" key="7">
    <source>
        <dbReference type="Proteomes" id="UP000053105"/>
    </source>
</evidence>
<dbReference type="Gene3D" id="1.10.510.10">
    <property type="entry name" value="Transferase(Phosphotransferase) domain 1"/>
    <property type="match status" value="1"/>
</dbReference>
<dbReference type="PANTHER" id="PTHR24359:SF1">
    <property type="entry name" value="INHIBITOR OF NUCLEAR FACTOR KAPPA-B KINASE EPSILON SUBUNIT HOMOLOG 1-RELATED"/>
    <property type="match status" value="1"/>
</dbReference>
<dbReference type="PROSITE" id="PS00108">
    <property type="entry name" value="PROTEIN_KINASE_ST"/>
    <property type="match status" value="1"/>
</dbReference>
<dbReference type="AlphaFoldDB" id="A0A0M9A8G7"/>
<dbReference type="SMART" id="SM00220">
    <property type="entry name" value="S_TKc"/>
    <property type="match status" value="1"/>
</dbReference>
<protein>
    <submittedName>
        <fullName evidence="6">Serine/threonine-protein kinase SBK1</fullName>
    </submittedName>
</protein>
<evidence type="ECO:0000256" key="3">
    <source>
        <dbReference type="PROSITE-ProRule" id="PRU10141"/>
    </source>
</evidence>
<dbReference type="STRING" id="166423.A0A0M9A8G7"/>
<feature type="domain" description="Protein kinase" evidence="5">
    <location>
        <begin position="200"/>
        <end position="470"/>
    </location>
</feature>
<feature type="compositionally biased region" description="Basic and acidic residues" evidence="4">
    <location>
        <begin position="620"/>
        <end position="632"/>
    </location>
</feature>
<organism evidence="6 7">
    <name type="scientific">Melipona quadrifasciata</name>
    <dbReference type="NCBI Taxonomy" id="166423"/>
    <lineage>
        <taxon>Eukaryota</taxon>
        <taxon>Metazoa</taxon>
        <taxon>Ecdysozoa</taxon>
        <taxon>Arthropoda</taxon>
        <taxon>Hexapoda</taxon>
        <taxon>Insecta</taxon>
        <taxon>Pterygota</taxon>
        <taxon>Neoptera</taxon>
        <taxon>Endopterygota</taxon>
        <taxon>Hymenoptera</taxon>
        <taxon>Apocrita</taxon>
        <taxon>Aculeata</taxon>
        <taxon>Apoidea</taxon>
        <taxon>Anthophila</taxon>
        <taxon>Apidae</taxon>
        <taxon>Melipona</taxon>
    </lineage>
</organism>
<feature type="region of interest" description="Disordered" evidence="4">
    <location>
        <begin position="900"/>
        <end position="931"/>
    </location>
</feature>
<evidence type="ECO:0000256" key="2">
    <source>
        <dbReference type="ARBA" id="ARBA00022840"/>
    </source>
</evidence>
<dbReference type="Pfam" id="PF00069">
    <property type="entry name" value="Pkinase"/>
    <property type="match status" value="1"/>
</dbReference>
<dbReference type="InterPro" id="IPR017441">
    <property type="entry name" value="Protein_kinase_ATP_BS"/>
</dbReference>
<dbReference type="EMBL" id="KQ435727">
    <property type="protein sequence ID" value="KOX78073.1"/>
    <property type="molecule type" value="Genomic_DNA"/>
</dbReference>
<evidence type="ECO:0000256" key="1">
    <source>
        <dbReference type="ARBA" id="ARBA00022741"/>
    </source>
</evidence>
<feature type="compositionally biased region" description="Low complexity" evidence="4">
    <location>
        <begin position="910"/>
        <end position="923"/>
    </location>
</feature>
<accession>A0A0M9A8G7</accession>
<evidence type="ECO:0000313" key="6">
    <source>
        <dbReference type="EMBL" id="KOX78073.1"/>
    </source>
</evidence>
<feature type="compositionally biased region" description="Polar residues" evidence="4">
    <location>
        <begin position="723"/>
        <end position="738"/>
    </location>
</feature>
<dbReference type="Proteomes" id="UP000053105">
    <property type="component" value="Unassembled WGS sequence"/>
</dbReference>
<dbReference type="SUPFAM" id="SSF56112">
    <property type="entry name" value="Protein kinase-like (PK-like)"/>
    <property type="match status" value="1"/>
</dbReference>
<name>A0A0M9A8G7_9HYME</name>
<evidence type="ECO:0000256" key="4">
    <source>
        <dbReference type="SAM" id="MobiDB-lite"/>
    </source>
</evidence>
<dbReference type="InterPro" id="IPR011009">
    <property type="entry name" value="Kinase-like_dom_sf"/>
</dbReference>
<dbReference type="InterPro" id="IPR008271">
    <property type="entry name" value="Ser/Thr_kinase_AS"/>
</dbReference>
<feature type="region of interest" description="Disordered" evidence="4">
    <location>
        <begin position="586"/>
        <end position="645"/>
    </location>
</feature>
<feature type="compositionally biased region" description="Polar residues" evidence="4">
    <location>
        <begin position="856"/>
        <end position="877"/>
    </location>
</feature>
<sequence>MKISYSNSFSRFAGIARERSLVPRNRRPFDSPLQRPRITVASTCAPEKILLRIVRSGQSRIEAEADKSASNVLRKARVVGASRVGDLHRGEASLGYKLHQTYHRVIQRVLKVARQPKSAVNTGVAVKSRIPADTFTVTAAERTETRVSTLREGRNDSARFWNAVKLGDGRCSSINAREIIPSSYRIFSTLKCNVNLIDEFDILQIVGEGWFGKILLTEHRSTQTEMVLKALPKAYTGISDFFREFHYGLHLAAHRNIITTYDVAFETAGFYVFSQEYAPLGDLTSNVTETGLGELHAKRVARQLAAAVHHIHSRELVHRDIKLDNILVFRSDFSRIKLCDFGETRRTNTVVRRHNEWLPYSPPESSHVARRLAIRHCPICLSDRMLAVAEGGVGRPALHQISKLAQRDAQHSQETEIISADQLTGAELSISLHRFFALIRRMFKRLLDPKAEKRPVSVLEVNKYLEDRWLAKLGTEKAMNGGADERDELCPSMYSFHSSLEEKNQLLHTLTTYGIETTVDRAKKKDRIREWIQASAIVEEYEEDENRAHTSSARKRQPIKRQPTERKIPFAPQVAVERETVARFASFPNGDPNLAARTNGTNGDAAPTPLALPLKTGSSVEDRKSLKLERNGRANNSPANSLNASRDEHLAAGYKPNPAEGAVLELARTSQDIQDRPVSRVDTIGSRSLPKSPQIPARKHRSQTAPFPASPNSAENEGESARRTQSAGALAGSTQPPDRSNVAIGRPAERSGAPVANGQSSMAWGESSTPRAEHRSLAQSMSRVENATQVMLPVAAAAAAATVRVENQSVTRNEKSGPVALASQSANNPLTMSVASHLVMQSFNALQGINAVAPGDSNSPATDLPNSPRNSPSSTEETMIYRKDPFEHYGIAQGVILRTESVRRRGSTESGNRSASFSSSSTNNRRRISRLKTARSSNLTWNSLAWKTIKRGAIDNDEGPYTTHAIARAKETQNRHHSCRFPYYYSNYIKQALNKQLYSASTY</sequence>
<feature type="compositionally biased region" description="Low complexity" evidence="4">
    <location>
        <begin position="634"/>
        <end position="644"/>
    </location>
</feature>
<proteinExistence type="predicted"/>
<dbReference type="PANTHER" id="PTHR24359">
    <property type="entry name" value="SERINE/THREONINE-PROTEIN KINASE SBK1"/>
    <property type="match status" value="1"/>
</dbReference>
<keyword evidence="6" id="KW-0418">Kinase</keyword>
<evidence type="ECO:0000259" key="5">
    <source>
        <dbReference type="PROSITE" id="PS50011"/>
    </source>
</evidence>
<keyword evidence="1 3" id="KW-0547">Nucleotide-binding</keyword>
<feature type="region of interest" description="Disordered" evidence="4">
    <location>
        <begin position="543"/>
        <end position="564"/>
    </location>
</feature>
<feature type="compositionally biased region" description="Polar residues" evidence="4">
    <location>
        <begin position="757"/>
        <end position="770"/>
    </location>
</feature>
<feature type="binding site" evidence="3">
    <location>
        <position position="229"/>
    </location>
    <ligand>
        <name>ATP</name>
        <dbReference type="ChEBI" id="CHEBI:30616"/>
    </ligand>
</feature>
<feature type="region of interest" description="Disordered" evidence="4">
    <location>
        <begin position="668"/>
        <end position="777"/>
    </location>
</feature>
<dbReference type="PROSITE" id="PS50011">
    <property type="entry name" value="PROTEIN_KINASE_DOM"/>
    <property type="match status" value="1"/>
</dbReference>
<gene>
    <name evidence="6" type="ORF">WN51_05961</name>
</gene>
<reference evidence="6 7" key="1">
    <citation type="submission" date="2015-07" db="EMBL/GenBank/DDBJ databases">
        <title>The genome of Melipona quadrifasciata.</title>
        <authorList>
            <person name="Pan H."/>
            <person name="Kapheim K."/>
        </authorList>
    </citation>
    <scope>NUCLEOTIDE SEQUENCE [LARGE SCALE GENOMIC DNA]</scope>
    <source>
        <strain evidence="6">0111107301</strain>
        <tissue evidence="6">Whole body</tissue>
    </source>
</reference>
<dbReference type="PROSITE" id="PS00107">
    <property type="entry name" value="PROTEIN_KINASE_ATP"/>
    <property type="match status" value="1"/>
</dbReference>
<keyword evidence="2 3" id="KW-0067">ATP-binding</keyword>
<dbReference type="GO" id="GO:0005524">
    <property type="term" value="F:ATP binding"/>
    <property type="evidence" value="ECO:0007669"/>
    <property type="project" value="UniProtKB-UniRule"/>
</dbReference>
<keyword evidence="7" id="KW-1185">Reference proteome</keyword>
<dbReference type="GO" id="GO:0004674">
    <property type="term" value="F:protein serine/threonine kinase activity"/>
    <property type="evidence" value="ECO:0007669"/>
    <property type="project" value="TreeGrafter"/>
</dbReference>
<feature type="region of interest" description="Disordered" evidence="4">
    <location>
        <begin position="854"/>
        <end position="877"/>
    </location>
</feature>